<evidence type="ECO:0000313" key="7">
    <source>
        <dbReference type="EMBL" id="TEW73981.1"/>
    </source>
</evidence>
<keyword evidence="4 5" id="KW-0720">Serine protease</keyword>
<dbReference type="GO" id="GO:0004175">
    <property type="term" value="F:endopeptidase activity"/>
    <property type="evidence" value="ECO:0007669"/>
    <property type="project" value="TreeGrafter"/>
</dbReference>
<dbReference type="Gene3D" id="3.30.750.44">
    <property type="match status" value="1"/>
</dbReference>
<reference evidence="7 8" key="1">
    <citation type="journal article" date="2011" name="J. Microbiol.">
        <title>Gramella jeungdoensis sp. nov., isolated from a solar saltern in Korea.</title>
        <authorList>
            <person name="Joung Y."/>
            <person name="Kim H."/>
            <person name="Jang T."/>
            <person name="Ahn T.S."/>
            <person name="Joh K."/>
        </authorList>
    </citation>
    <scope>NUCLEOTIDE SEQUENCE [LARGE SCALE GENOMIC DNA]</scope>
    <source>
        <strain evidence="7 8">KCTC 23123</strain>
    </source>
</reference>
<dbReference type="InterPro" id="IPR005151">
    <property type="entry name" value="Tail-specific_protease"/>
</dbReference>
<evidence type="ECO:0000256" key="2">
    <source>
        <dbReference type="ARBA" id="ARBA00022670"/>
    </source>
</evidence>
<dbReference type="InterPro" id="IPR029045">
    <property type="entry name" value="ClpP/crotonase-like_dom_sf"/>
</dbReference>
<dbReference type="RefSeq" id="WP_134248380.1">
    <property type="nucleotide sequence ID" value="NZ_SNQI01000003.1"/>
</dbReference>
<keyword evidence="8" id="KW-1185">Reference proteome</keyword>
<dbReference type="GO" id="GO:0030288">
    <property type="term" value="C:outer membrane-bounded periplasmic space"/>
    <property type="evidence" value="ECO:0007669"/>
    <property type="project" value="TreeGrafter"/>
</dbReference>
<evidence type="ECO:0000259" key="6">
    <source>
        <dbReference type="PROSITE" id="PS50106"/>
    </source>
</evidence>
<dbReference type="EMBL" id="SNQI01000003">
    <property type="protein sequence ID" value="TEW73981.1"/>
    <property type="molecule type" value="Genomic_DNA"/>
</dbReference>
<comment type="similarity">
    <text evidence="1 5">Belongs to the peptidase S41A family.</text>
</comment>
<feature type="domain" description="PDZ" evidence="6">
    <location>
        <begin position="108"/>
        <end position="176"/>
    </location>
</feature>
<dbReference type="Pfam" id="PF03572">
    <property type="entry name" value="Peptidase_S41"/>
    <property type="match status" value="1"/>
</dbReference>
<evidence type="ECO:0000256" key="5">
    <source>
        <dbReference type="RuleBase" id="RU004404"/>
    </source>
</evidence>
<evidence type="ECO:0000256" key="1">
    <source>
        <dbReference type="ARBA" id="ARBA00009179"/>
    </source>
</evidence>
<comment type="caution">
    <text evidence="7">The sequence shown here is derived from an EMBL/GenBank/DDBJ whole genome shotgun (WGS) entry which is preliminary data.</text>
</comment>
<evidence type="ECO:0000256" key="3">
    <source>
        <dbReference type="ARBA" id="ARBA00022801"/>
    </source>
</evidence>
<organism evidence="7 8">
    <name type="scientific">Gramella jeungdoensis</name>
    <dbReference type="NCBI Taxonomy" id="708091"/>
    <lineage>
        <taxon>Bacteria</taxon>
        <taxon>Pseudomonadati</taxon>
        <taxon>Bacteroidota</taxon>
        <taxon>Flavobacteriia</taxon>
        <taxon>Flavobacteriales</taxon>
        <taxon>Flavobacteriaceae</taxon>
        <taxon>Christiangramia</taxon>
    </lineage>
</organism>
<dbReference type="InterPro" id="IPR004447">
    <property type="entry name" value="Peptidase_S41A"/>
</dbReference>
<dbReference type="NCBIfam" id="TIGR00225">
    <property type="entry name" value="prc"/>
    <property type="match status" value="1"/>
</dbReference>
<dbReference type="SUPFAM" id="SSF52096">
    <property type="entry name" value="ClpP/crotonase"/>
    <property type="match status" value="1"/>
</dbReference>
<dbReference type="GO" id="GO:0006508">
    <property type="term" value="P:proteolysis"/>
    <property type="evidence" value="ECO:0007669"/>
    <property type="project" value="UniProtKB-KW"/>
</dbReference>
<sequence length="546" mass="61890">MKTKIKKWILAVFVTITVAISAGFQSDFFEIAKQIDIYTTMFKELNMYYIDEVNPGELTTKSINYMLGNLDPYTRFYDEQGVEDARIRATGEYGGIGAISKFKNNTAIIREILKNSPAEKAGLKPGDNILKIGDLDVKDFEEIGISSILNGLPNTKVKLKIERQNKELEIEITRKKIIQKAVPFYTMIATEVGYISLVKFNEKAAEEVKAAFLDLKEDGMQKLIIDVRSNPGGLLNEAVSIVNFFIPKNKVVVTTKAKTKKESATYKTKNEPIDLEIPLTILINNRSASASEILAGSLQDYDRAIVLGERSFGKGLVQRYKPLSYGTQMKLTISKYYTPSGRCIQELDYTNRDDKGNIPKFSDTGRETYTTEKGRTVYGGGGILPDIEIKKPTTTKTTEVLLNSDALFNYTTNYFYNNPTILEPSKFNLKDEDFDALLKYLSKNQRDFETETEAEFNKALEKAALENLGKNLEKKYTDLLEVIQSEKLNELEKNKEEIISKLTEEIVKRYFYIEGVYQQKTVFDSTILKASSILNNNTAYLKVFNN</sequence>
<dbReference type="AlphaFoldDB" id="A0A4Y8AS17"/>
<keyword evidence="2 5" id="KW-0645">Protease</keyword>
<keyword evidence="3 5" id="KW-0378">Hydrolase</keyword>
<dbReference type="SMART" id="SM00228">
    <property type="entry name" value="PDZ"/>
    <property type="match status" value="1"/>
</dbReference>
<dbReference type="GO" id="GO:0008236">
    <property type="term" value="F:serine-type peptidase activity"/>
    <property type="evidence" value="ECO:0007669"/>
    <property type="project" value="UniProtKB-KW"/>
</dbReference>
<dbReference type="Pfam" id="PF13180">
    <property type="entry name" value="PDZ_2"/>
    <property type="match status" value="1"/>
</dbReference>
<dbReference type="CDD" id="cd07560">
    <property type="entry name" value="Peptidase_S41_CPP"/>
    <property type="match status" value="1"/>
</dbReference>
<dbReference type="PANTHER" id="PTHR32060:SF30">
    <property type="entry name" value="CARBOXY-TERMINAL PROCESSING PROTEASE CTPA"/>
    <property type="match status" value="1"/>
</dbReference>
<dbReference type="GO" id="GO:0007165">
    <property type="term" value="P:signal transduction"/>
    <property type="evidence" value="ECO:0007669"/>
    <property type="project" value="TreeGrafter"/>
</dbReference>
<accession>A0A4Y8AS17</accession>
<dbReference type="PANTHER" id="PTHR32060">
    <property type="entry name" value="TAIL-SPECIFIC PROTEASE"/>
    <property type="match status" value="1"/>
</dbReference>
<dbReference type="Gene3D" id="2.30.42.10">
    <property type="match status" value="1"/>
</dbReference>
<evidence type="ECO:0000256" key="4">
    <source>
        <dbReference type="ARBA" id="ARBA00022825"/>
    </source>
</evidence>
<dbReference type="SMART" id="SM00245">
    <property type="entry name" value="TSPc"/>
    <property type="match status" value="1"/>
</dbReference>
<gene>
    <name evidence="7" type="ORF">E2488_10935</name>
</gene>
<dbReference type="InterPro" id="IPR001478">
    <property type="entry name" value="PDZ"/>
</dbReference>
<dbReference type="PROSITE" id="PS50106">
    <property type="entry name" value="PDZ"/>
    <property type="match status" value="1"/>
</dbReference>
<protein>
    <submittedName>
        <fullName evidence="7">S41 family peptidase</fullName>
    </submittedName>
</protein>
<dbReference type="SUPFAM" id="SSF50156">
    <property type="entry name" value="PDZ domain-like"/>
    <property type="match status" value="1"/>
</dbReference>
<evidence type="ECO:0000313" key="8">
    <source>
        <dbReference type="Proteomes" id="UP000298517"/>
    </source>
</evidence>
<dbReference type="OrthoDB" id="9812068at2"/>
<name>A0A4Y8AS17_9FLAO</name>
<proteinExistence type="inferred from homology"/>
<dbReference type="InterPro" id="IPR036034">
    <property type="entry name" value="PDZ_sf"/>
</dbReference>
<dbReference type="CDD" id="cd06782">
    <property type="entry name" value="cpPDZ_CPP-like"/>
    <property type="match status" value="1"/>
</dbReference>
<dbReference type="Gene3D" id="3.90.226.10">
    <property type="entry name" value="2-enoyl-CoA Hydratase, Chain A, domain 1"/>
    <property type="match status" value="1"/>
</dbReference>
<dbReference type="Proteomes" id="UP000298517">
    <property type="component" value="Unassembled WGS sequence"/>
</dbReference>